<gene>
    <name evidence="1" type="ORF">ACFFUQ_20095</name>
</gene>
<dbReference type="RefSeq" id="WP_290264531.1">
    <property type="nucleotide sequence ID" value="NZ_JAUFQQ010000003.1"/>
</dbReference>
<proteinExistence type="predicted"/>
<name>A0ABV5FS10_9FLAO</name>
<keyword evidence="2" id="KW-1185">Reference proteome</keyword>
<organism evidence="1 2">
    <name type="scientific">Flavobacterium branchiarum</name>
    <dbReference type="NCBI Taxonomy" id="1114870"/>
    <lineage>
        <taxon>Bacteria</taxon>
        <taxon>Pseudomonadati</taxon>
        <taxon>Bacteroidota</taxon>
        <taxon>Flavobacteriia</taxon>
        <taxon>Flavobacteriales</taxon>
        <taxon>Flavobacteriaceae</taxon>
        <taxon>Flavobacterium</taxon>
    </lineage>
</organism>
<dbReference type="EMBL" id="JBHMEX010000063">
    <property type="protein sequence ID" value="MFB9066326.1"/>
    <property type="molecule type" value="Genomic_DNA"/>
</dbReference>
<accession>A0ABV5FS10</accession>
<dbReference type="Proteomes" id="UP001589589">
    <property type="component" value="Unassembled WGS sequence"/>
</dbReference>
<reference evidence="1 2" key="1">
    <citation type="submission" date="2024-09" db="EMBL/GenBank/DDBJ databases">
        <authorList>
            <person name="Sun Q."/>
            <person name="Mori K."/>
        </authorList>
    </citation>
    <scope>NUCLEOTIDE SEQUENCE [LARGE SCALE GENOMIC DNA]</scope>
    <source>
        <strain evidence="1 2">CECT 7908</strain>
    </source>
</reference>
<comment type="caution">
    <text evidence="1">The sequence shown here is derived from an EMBL/GenBank/DDBJ whole genome shotgun (WGS) entry which is preliminary data.</text>
</comment>
<protein>
    <submittedName>
        <fullName evidence="1">Uncharacterized protein</fullName>
    </submittedName>
</protein>
<evidence type="ECO:0000313" key="2">
    <source>
        <dbReference type="Proteomes" id="UP001589589"/>
    </source>
</evidence>
<evidence type="ECO:0000313" key="1">
    <source>
        <dbReference type="EMBL" id="MFB9066326.1"/>
    </source>
</evidence>
<sequence>MSKSRISTDRFGNAYQLIGCKDKKGNGFAQGYIELGGKLYKLEPSVAQKEGVEFWVKVTAVKKRPTNSSM</sequence>